<evidence type="ECO:0000256" key="7">
    <source>
        <dbReference type="ARBA" id="ARBA00023014"/>
    </source>
</evidence>
<dbReference type="AlphaFoldDB" id="A0A921FCC5"/>
<comment type="cofactor">
    <cofactor evidence="1">
        <name>[4Fe-4S] cluster</name>
        <dbReference type="ChEBI" id="CHEBI:49883"/>
    </cofactor>
</comment>
<dbReference type="GO" id="GO:0016491">
    <property type="term" value="F:oxidoreductase activity"/>
    <property type="evidence" value="ECO:0007669"/>
    <property type="project" value="UniProtKB-KW"/>
</dbReference>
<keyword evidence="4" id="KW-0479">Metal-binding</keyword>
<dbReference type="PANTHER" id="PTHR11228">
    <property type="entry name" value="RADICAL SAM DOMAIN PROTEIN"/>
    <property type="match status" value="1"/>
</dbReference>
<protein>
    <submittedName>
        <fullName evidence="9">Radical SAM protein</fullName>
    </submittedName>
</protein>
<accession>A0A921FCC5</accession>
<organism evidence="9 10">
    <name type="scientific">Phocaeicola coprocola</name>
    <dbReference type="NCBI Taxonomy" id="310298"/>
    <lineage>
        <taxon>Bacteria</taxon>
        <taxon>Pseudomonadati</taxon>
        <taxon>Bacteroidota</taxon>
        <taxon>Bacteroidia</taxon>
        <taxon>Bacteroidales</taxon>
        <taxon>Bacteroidaceae</taxon>
        <taxon>Phocaeicola</taxon>
    </lineage>
</organism>
<comment type="caution">
    <text evidence="9">The sequence shown here is derived from an EMBL/GenBank/DDBJ whole genome shotgun (WGS) entry which is preliminary data.</text>
</comment>
<dbReference type="EMBL" id="DYXD01000100">
    <property type="protein sequence ID" value="HJF07428.1"/>
    <property type="molecule type" value="Genomic_DNA"/>
</dbReference>
<dbReference type="InterPro" id="IPR050377">
    <property type="entry name" value="Radical_SAM_PqqE_MftC-like"/>
</dbReference>
<dbReference type="SFLD" id="SFLDG01067">
    <property type="entry name" value="SPASM/twitch_domain_containing"/>
    <property type="match status" value="1"/>
</dbReference>
<dbReference type="PROSITE" id="PS51918">
    <property type="entry name" value="RADICAL_SAM"/>
    <property type="match status" value="1"/>
</dbReference>
<keyword evidence="5" id="KW-0560">Oxidoreductase</keyword>
<dbReference type="PANTHER" id="PTHR11228:SF7">
    <property type="entry name" value="PQQA PEPTIDE CYCLASE"/>
    <property type="match status" value="1"/>
</dbReference>
<evidence type="ECO:0000259" key="8">
    <source>
        <dbReference type="PROSITE" id="PS51918"/>
    </source>
</evidence>
<dbReference type="Pfam" id="PF04055">
    <property type="entry name" value="Radical_SAM"/>
    <property type="match status" value="1"/>
</dbReference>
<dbReference type="InterPro" id="IPR000385">
    <property type="entry name" value="MoaA_NifB_PqqE_Fe-S-bd_CS"/>
</dbReference>
<dbReference type="InterPro" id="IPR058240">
    <property type="entry name" value="rSAM_sf"/>
</dbReference>
<proteinExistence type="predicted"/>
<reference evidence="9" key="2">
    <citation type="submission" date="2021-09" db="EMBL/GenBank/DDBJ databases">
        <authorList>
            <person name="Gilroy R."/>
        </authorList>
    </citation>
    <scope>NUCLEOTIDE SEQUENCE</scope>
    <source>
        <strain evidence="9">CHK165-8395</strain>
    </source>
</reference>
<keyword evidence="2" id="KW-0004">4Fe-4S</keyword>
<evidence type="ECO:0000256" key="6">
    <source>
        <dbReference type="ARBA" id="ARBA00023004"/>
    </source>
</evidence>
<dbReference type="SFLD" id="SFLDS00029">
    <property type="entry name" value="Radical_SAM"/>
    <property type="match status" value="1"/>
</dbReference>
<sequence>MDQLYDASPVEKRLVDKATQLRIPISASFELTPLCNLSCDMCYVRINAHEVALHGNVRSINEWLKTAEELKAMGTLFILLTGGEPLLYPQFNELYLALREMGFIITINTNATIITEEVAELLSRVKPRRLNVSLYGGCNETYKDLCHISNGYDRCIQGLQLLKRYHIDTKLNLTIIRKNRKDYEAVIHMAEELDMPASINCYTSLFCSPTCTSQLHIPEIRLTPEEVATLEIEHLKYKYKTNYHERIKEMNAELISMESAVPDGVTLSCRAGKSSCWINWQGMLSPCVDMATPSVSLAEHSVAEAWQSIVKQCASLPAHTECSGCKLSKLCDVCYANATNEKKYCGDTAYLCTIGKAKRSLIEQEAQR</sequence>
<reference evidence="9" key="1">
    <citation type="journal article" date="2021" name="PeerJ">
        <title>Extensive microbial diversity within the chicken gut microbiome revealed by metagenomics and culture.</title>
        <authorList>
            <person name="Gilroy R."/>
            <person name="Ravi A."/>
            <person name="Getino M."/>
            <person name="Pursley I."/>
            <person name="Horton D.L."/>
            <person name="Alikhan N.F."/>
            <person name="Baker D."/>
            <person name="Gharbi K."/>
            <person name="Hall N."/>
            <person name="Watson M."/>
            <person name="Adriaenssens E.M."/>
            <person name="Foster-Nyarko E."/>
            <person name="Jarju S."/>
            <person name="Secka A."/>
            <person name="Antonio M."/>
            <person name="Oren A."/>
            <person name="Chaudhuri R.R."/>
            <person name="La Ragione R."/>
            <person name="Hildebrand F."/>
            <person name="Pallen M.J."/>
        </authorList>
    </citation>
    <scope>NUCLEOTIDE SEQUENCE</scope>
    <source>
        <strain evidence="9">CHK165-8395</strain>
    </source>
</reference>
<dbReference type="InterPro" id="IPR013785">
    <property type="entry name" value="Aldolase_TIM"/>
</dbReference>
<evidence type="ECO:0000256" key="1">
    <source>
        <dbReference type="ARBA" id="ARBA00001966"/>
    </source>
</evidence>
<feature type="domain" description="Radical SAM core" evidence="8">
    <location>
        <begin position="21"/>
        <end position="240"/>
    </location>
</feature>
<keyword evidence="3" id="KW-0949">S-adenosyl-L-methionine</keyword>
<keyword evidence="7" id="KW-0411">Iron-sulfur</keyword>
<dbReference type="CDD" id="cd01335">
    <property type="entry name" value="Radical_SAM"/>
    <property type="match status" value="1"/>
</dbReference>
<evidence type="ECO:0000256" key="4">
    <source>
        <dbReference type="ARBA" id="ARBA00022723"/>
    </source>
</evidence>
<evidence type="ECO:0000313" key="9">
    <source>
        <dbReference type="EMBL" id="HJF07428.1"/>
    </source>
</evidence>
<dbReference type="GO" id="GO:0046872">
    <property type="term" value="F:metal ion binding"/>
    <property type="evidence" value="ECO:0007669"/>
    <property type="project" value="UniProtKB-KW"/>
</dbReference>
<dbReference type="SUPFAM" id="SSF102114">
    <property type="entry name" value="Radical SAM enzymes"/>
    <property type="match status" value="1"/>
</dbReference>
<evidence type="ECO:0000256" key="5">
    <source>
        <dbReference type="ARBA" id="ARBA00023002"/>
    </source>
</evidence>
<dbReference type="Proteomes" id="UP000718012">
    <property type="component" value="Unassembled WGS sequence"/>
</dbReference>
<keyword evidence="6" id="KW-0408">Iron</keyword>
<name>A0A921FCC5_9BACT</name>
<dbReference type="PROSITE" id="PS01305">
    <property type="entry name" value="MOAA_NIFB_PQQE"/>
    <property type="match status" value="1"/>
</dbReference>
<evidence type="ECO:0000313" key="10">
    <source>
        <dbReference type="Proteomes" id="UP000718012"/>
    </source>
</evidence>
<evidence type="ECO:0000256" key="2">
    <source>
        <dbReference type="ARBA" id="ARBA00022485"/>
    </source>
</evidence>
<dbReference type="Gene3D" id="3.20.20.70">
    <property type="entry name" value="Aldolase class I"/>
    <property type="match status" value="1"/>
</dbReference>
<dbReference type="InterPro" id="IPR007197">
    <property type="entry name" value="rSAM"/>
</dbReference>
<evidence type="ECO:0000256" key="3">
    <source>
        <dbReference type="ARBA" id="ARBA00022691"/>
    </source>
</evidence>
<gene>
    <name evidence="9" type="ORF">K8U81_04440</name>
</gene>
<dbReference type="GO" id="GO:0051539">
    <property type="term" value="F:4 iron, 4 sulfur cluster binding"/>
    <property type="evidence" value="ECO:0007669"/>
    <property type="project" value="UniProtKB-KW"/>
</dbReference>